<dbReference type="EMBL" id="BGPR01004417">
    <property type="protein sequence ID" value="GBM99441.1"/>
    <property type="molecule type" value="Genomic_DNA"/>
</dbReference>
<protein>
    <submittedName>
        <fullName evidence="1">Uncharacterized protein</fullName>
    </submittedName>
</protein>
<name>A0A4Y2KAS1_ARAVE</name>
<comment type="caution">
    <text evidence="1">The sequence shown here is derived from an EMBL/GenBank/DDBJ whole genome shotgun (WGS) entry which is preliminary data.</text>
</comment>
<evidence type="ECO:0000313" key="1">
    <source>
        <dbReference type="EMBL" id="GBM99441.1"/>
    </source>
</evidence>
<accession>A0A4Y2KAS1</accession>
<dbReference type="Proteomes" id="UP000499080">
    <property type="component" value="Unassembled WGS sequence"/>
</dbReference>
<evidence type="ECO:0000313" key="2">
    <source>
        <dbReference type="Proteomes" id="UP000499080"/>
    </source>
</evidence>
<proteinExistence type="predicted"/>
<keyword evidence="2" id="KW-1185">Reference proteome</keyword>
<gene>
    <name evidence="1" type="ORF">AVEN_254740_1</name>
</gene>
<reference evidence="1 2" key="1">
    <citation type="journal article" date="2019" name="Sci. Rep.">
        <title>Orb-weaving spider Araneus ventricosus genome elucidates the spidroin gene catalogue.</title>
        <authorList>
            <person name="Kono N."/>
            <person name="Nakamura H."/>
            <person name="Ohtoshi R."/>
            <person name="Moran D.A.P."/>
            <person name="Shinohara A."/>
            <person name="Yoshida Y."/>
            <person name="Fujiwara M."/>
            <person name="Mori M."/>
            <person name="Tomita M."/>
            <person name="Arakawa K."/>
        </authorList>
    </citation>
    <scope>NUCLEOTIDE SEQUENCE [LARGE SCALE GENOMIC DNA]</scope>
</reference>
<dbReference type="AlphaFoldDB" id="A0A4Y2KAS1"/>
<sequence>MRLADSFVLTSAFQSKHCFALASRPRTQYARYLCVANRFGDKETKDAFRKTHTSPRLRGIFDSLNENRLKVNTFCDQLTIDEKFGVLSWEMVIYSAYAS</sequence>
<organism evidence="1 2">
    <name type="scientific">Araneus ventricosus</name>
    <name type="common">Orbweaver spider</name>
    <name type="synonym">Epeira ventricosa</name>
    <dbReference type="NCBI Taxonomy" id="182803"/>
    <lineage>
        <taxon>Eukaryota</taxon>
        <taxon>Metazoa</taxon>
        <taxon>Ecdysozoa</taxon>
        <taxon>Arthropoda</taxon>
        <taxon>Chelicerata</taxon>
        <taxon>Arachnida</taxon>
        <taxon>Araneae</taxon>
        <taxon>Araneomorphae</taxon>
        <taxon>Entelegynae</taxon>
        <taxon>Araneoidea</taxon>
        <taxon>Araneidae</taxon>
        <taxon>Araneus</taxon>
    </lineage>
</organism>